<dbReference type="InterPro" id="IPR045570">
    <property type="entry name" value="Metalloprtase-TldD/E_cen_dom"/>
</dbReference>
<evidence type="ECO:0000256" key="1">
    <source>
        <dbReference type="ARBA" id="ARBA00005836"/>
    </source>
</evidence>
<dbReference type="GO" id="GO:0008237">
    <property type="term" value="F:metallopeptidase activity"/>
    <property type="evidence" value="ECO:0007669"/>
    <property type="project" value="UniProtKB-KW"/>
</dbReference>
<dbReference type="SUPFAM" id="SSF111283">
    <property type="entry name" value="Putative modulator of DNA gyrase, PmbA/TldD"/>
    <property type="match status" value="1"/>
</dbReference>
<dbReference type="GO" id="GO:0005829">
    <property type="term" value="C:cytosol"/>
    <property type="evidence" value="ECO:0007669"/>
    <property type="project" value="TreeGrafter"/>
</dbReference>
<feature type="domain" description="Metalloprotease TldD/E central" evidence="7">
    <location>
        <begin position="114"/>
        <end position="224"/>
    </location>
</feature>
<dbReference type="Proteomes" id="UP000178086">
    <property type="component" value="Unassembled WGS sequence"/>
</dbReference>
<protein>
    <submittedName>
        <fullName evidence="8">Peptidase C69</fullName>
    </submittedName>
</protein>
<dbReference type="PANTHER" id="PTHR30624">
    <property type="entry name" value="UNCHARACTERIZED PROTEIN TLDD AND PMBA"/>
    <property type="match status" value="1"/>
</dbReference>
<evidence type="ECO:0000313" key="9">
    <source>
        <dbReference type="Proteomes" id="UP000178086"/>
    </source>
</evidence>
<accession>A0A1F2UYV5</accession>
<dbReference type="AlphaFoldDB" id="A0A1F2UYV5"/>
<evidence type="ECO:0000313" key="8">
    <source>
        <dbReference type="EMBL" id="OFW35893.1"/>
    </source>
</evidence>
<feature type="domain" description="Metalloprotease TldD/E C-terminal" evidence="6">
    <location>
        <begin position="233"/>
        <end position="461"/>
    </location>
</feature>
<dbReference type="EMBL" id="MELI01000005">
    <property type="protein sequence ID" value="OFW35893.1"/>
    <property type="molecule type" value="Genomic_DNA"/>
</dbReference>
<evidence type="ECO:0000259" key="6">
    <source>
        <dbReference type="Pfam" id="PF19289"/>
    </source>
</evidence>
<keyword evidence="4" id="KW-0482">Metalloprotease</keyword>
<dbReference type="InterPro" id="IPR051463">
    <property type="entry name" value="Peptidase_U62_metallo"/>
</dbReference>
<dbReference type="Pfam" id="PF19290">
    <property type="entry name" value="PmbA_TldD_2nd"/>
    <property type="match status" value="1"/>
</dbReference>
<comment type="similarity">
    <text evidence="1">Belongs to the peptidase U62 family.</text>
</comment>
<evidence type="ECO:0000259" key="5">
    <source>
        <dbReference type="Pfam" id="PF01523"/>
    </source>
</evidence>
<gene>
    <name evidence="8" type="ORF">A2074_08895</name>
</gene>
<reference evidence="8 9" key="1">
    <citation type="journal article" date="2016" name="Nat. Commun.">
        <title>Thousands of microbial genomes shed light on interconnected biogeochemical processes in an aquifer system.</title>
        <authorList>
            <person name="Anantharaman K."/>
            <person name="Brown C.T."/>
            <person name="Hug L.A."/>
            <person name="Sharon I."/>
            <person name="Castelle C.J."/>
            <person name="Probst A.J."/>
            <person name="Thomas B.C."/>
            <person name="Singh A."/>
            <person name="Wilkins M.J."/>
            <person name="Karaoz U."/>
            <person name="Brodie E.L."/>
            <person name="Williams K.H."/>
            <person name="Hubbard S.S."/>
            <person name="Banfield J.F."/>
        </authorList>
    </citation>
    <scope>NUCLEOTIDE SEQUENCE [LARGE SCALE GENOMIC DNA]</scope>
</reference>
<keyword evidence="2" id="KW-0645">Protease</keyword>
<dbReference type="InterPro" id="IPR045569">
    <property type="entry name" value="Metalloprtase-TldD/E_C"/>
</dbReference>
<proteinExistence type="inferred from homology"/>
<dbReference type="PANTHER" id="PTHR30624:SF10">
    <property type="entry name" value="CONSERVED PROTEIN"/>
    <property type="match status" value="1"/>
</dbReference>
<dbReference type="GO" id="GO:0006508">
    <property type="term" value="P:proteolysis"/>
    <property type="evidence" value="ECO:0007669"/>
    <property type="project" value="UniProtKB-KW"/>
</dbReference>
<name>A0A1F2UYV5_9ACTN</name>
<evidence type="ECO:0000256" key="3">
    <source>
        <dbReference type="ARBA" id="ARBA00022801"/>
    </source>
</evidence>
<dbReference type="InterPro" id="IPR036059">
    <property type="entry name" value="TldD/PmbA_sf"/>
</dbReference>
<sequence>MKELALLALDVAKTHGATYADIRIIERQNEAIIIKNGRVEELGTSTNYGFGIRVIADGAWGFAGSFLVERAEIERIARLAVDTAKASALVKHKNVTLAPAPIITDSFTSPVQKDPFNVAIQDKLALLSEAEEIIRKTPGVSIASASMEMARQKKIFASLEGSYIEQETTECGAGIHAMAISGNDIQERSYPNSHGGDSATAGYEFIESLDLGKHAAQIAEEAVQLLTAKECPSGEMTIILDGSQLALQVHESCGHPVELDRVLGMEASFAGTSFLTLEKLDKLRYGSPIVNINADATIPGALGTFAYDDEGIPAQHFDIVKDGMFKGYLTSRETAPILEQTSNGCMRADGWGRLPLIRMTNINLLPGDSSLAEMIDDVKDGMYLSTNRSWSIDDKRLNFQFATEIGWEIKNGKLGAVIKNPNYTGLTPEFWNSCDAIAGQDEWRVWGLANCGKGEPMQVSHVAHGAAPARFRNVKVGVGR</sequence>
<evidence type="ECO:0000259" key="7">
    <source>
        <dbReference type="Pfam" id="PF19290"/>
    </source>
</evidence>
<keyword evidence="3" id="KW-0378">Hydrolase</keyword>
<dbReference type="InterPro" id="IPR035068">
    <property type="entry name" value="TldD/PmbA_N"/>
</dbReference>
<dbReference type="Gene3D" id="3.30.2290.10">
    <property type="entry name" value="PmbA/TldD superfamily"/>
    <property type="match status" value="1"/>
</dbReference>
<dbReference type="Pfam" id="PF01523">
    <property type="entry name" value="PmbA_TldD_1st"/>
    <property type="match status" value="1"/>
</dbReference>
<evidence type="ECO:0000256" key="2">
    <source>
        <dbReference type="ARBA" id="ARBA00022670"/>
    </source>
</evidence>
<evidence type="ECO:0000256" key="4">
    <source>
        <dbReference type="ARBA" id="ARBA00023049"/>
    </source>
</evidence>
<dbReference type="InterPro" id="IPR002510">
    <property type="entry name" value="Metalloprtase-TldD/E_N"/>
</dbReference>
<feature type="domain" description="Metalloprotease TldD/E N-terminal" evidence="5">
    <location>
        <begin position="20"/>
        <end position="84"/>
    </location>
</feature>
<dbReference type="Pfam" id="PF19289">
    <property type="entry name" value="PmbA_TldD_3rd"/>
    <property type="match status" value="1"/>
</dbReference>
<organism evidence="8 9">
    <name type="scientific">Candidatus Aquicultor primus</name>
    <dbReference type="NCBI Taxonomy" id="1797195"/>
    <lineage>
        <taxon>Bacteria</taxon>
        <taxon>Bacillati</taxon>
        <taxon>Actinomycetota</taxon>
        <taxon>Candidatus Aquicultoria</taxon>
        <taxon>Candidatus Aquicultorales</taxon>
        <taxon>Candidatus Aquicultoraceae</taxon>
        <taxon>Candidatus Aquicultor</taxon>
    </lineage>
</organism>
<comment type="caution">
    <text evidence="8">The sequence shown here is derived from an EMBL/GenBank/DDBJ whole genome shotgun (WGS) entry which is preliminary data.</text>
</comment>
<dbReference type="FunFam" id="3.30.2290.10:FF:000003">
    <property type="entry name" value="Zinc-dependent protease, TldD/PmbA family"/>
    <property type="match status" value="1"/>
</dbReference>